<evidence type="ECO:0000313" key="1">
    <source>
        <dbReference type="EMBL" id="SVA03144.1"/>
    </source>
</evidence>
<protein>
    <submittedName>
        <fullName evidence="1">Uncharacterized protein</fullName>
    </submittedName>
</protein>
<feature type="non-terminal residue" evidence="1">
    <location>
        <position position="1"/>
    </location>
</feature>
<accession>A0A381SI58</accession>
<name>A0A381SI58_9ZZZZ</name>
<sequence length="86" mass="9056">VETVTFTGSIDLLNVMGIVLLTETSVVPSALEIAVTVGAQVSAVAVVDSSSSLVEEQEKARARTDSKLANAMEKLLNFRSSKTPFS</sequence>
<reference evidence="1" key="1">
    <citation type="submission" date="2018-05" db="EMBL/GenBank/DDBJ databases">
        <authorList>
            <person name="Lanie J.A."/>
            <person name="Ng W.-L."/>
            <person name="Kazmierczak K.M."/>
            <person name="Andrzejewski T.M."/>
            <person name="Davidsen T.M."/>
            <person name="Wayne K.J."/>
            <person name="Tettelin H."/>
            <person name="Glass J.I."/>
            <person name="Rusch D."/>
            <person name="Podicherti R."/>
            <person name="Tsui H.-C.T."/>
            <person name="Winkler M.E."/>
        </authorList>
    </citation>
    <scope>NUCLEOTIDE SEQUENCE</scope>
</reference>
<dbReference type="AlphaFoldDB" id="A0A381SI58"/>
<organism evidence="1">
    <name type="scientific">marine metagenome</name>
    <dbReference type="NCBI Taxonomy" id="408172"/>
    <lineage>
        <taxon>unclassified sequences</taxon>
        <taxon>metagenomes</taxon>
        <taxon>ecological metagenomes</taxon>
    </lineage>
</organism>
<proteinExistence type="predicted"/>
<gene>
    <name evidence="1" type="ORF">METZ01_LOCUS55998</name>
</gene>
<dbReference type="EMBL" id="UINC01003078">
    <property type="protein sequence ID" value="SVA03144.1"/>
    <property type="molecule type" value="Genomic_DNA"/>
</dbReference>